<dbReference type="EMBL" id="CAJGYM010000173">
    <property type="protein sequence ID" value="CAD6199409.1"/>
    <property type="molecule type" value="Genomic_DNA"/>
</dbReference>
<accession>A0A8S1HRU3</accession>
<comment type="caution">
    <text evidence="1">The sequence shown here is derived from an EMBL/GenBank/DDBJ whole genome shotgun (WGS) entry which is preliminary data.</text>
</comment>
<reference evidence="1" key="1">
    <citation type="submission" date="2020-10" db="EMBL/GenBank/DDBJ databases">
        <authorList>
            <person name="Kikuchi T."/>
        </authorList>
    </citation>
    <scope>NUCLEOTIDE SEQUENCE</scope>
    <source>
        <strain evidence="1">NKZ352</strain>
    </source>
</reference>
<sequence length="114" mass="13085">MEGRWFPAGPQIWSLTVTQITQWVKWSFPFSGKKERSLEFDRRALRQPEPASIECRQLLARSQMLQKLSGDPNHAMGQALISIFMRVARAGRVARAVLESHAYFFMKNEVGCES</sequence>
<gene>
    <name evidence="1" type="ORF">CAUJ_LOCUS15312</name>
</gene>
<protein>
    <submittedName>
        <fullName evidence="1">Uncharacterized protein</fullName>
    </submittedName>
</protein>
<name>A0A8S1HRU3_9PELO</name>
<organism evidence="1 2">
    <name type="scientific">Caenorhabditis auriculariae</name>
    <dbReference type="NCBI Taxonomy" id="2777116"/>
    <lineage>
        <taxon>Eukaryota</taxon>
        <taxon>Metazoa</taxon>
        <taxon>Ecdysozoa</taxon>
        <taxon>Nematoda</taxon>
        <taxon>Chromadorea</taxon>
        <taxon>Rhabditida</taxon>
        <taxon>Rhabditina</taxon>
        <taxon>Rhabditomorpha</taxon>
        <taxon>Rhabditoidea</taxon>
        <taxon>Rhabditidae</taxon>
        <taxon>Peloderinae</taxon>
        <taxon>Caenorhabditis</taxon>
    </lineage>
</organism>
<proteinExistence type="predicted"/>
<evidence type="ECO:0000313" key="1">
    <source>
        <dbReference type="EMBL" id="CAD6199409.1"/>
    </source>
</evidence>
<evidence type="ECO:0000313" key="2">
    <source>
        <dbReference type="Proteomes" id="UP000835052"/>
    </source>
</evidence>
<dbReference type="AlphaFoldDB" id="A0A8S1HRU3"/>
<dbReference type="Proteomes" id="UP000835052">
    <property type="component" value="Unassembled WGS sequence"/>
</dbReference>
<keyword evidence="2" id="KW-1185">Reference proteome</keyword>